<dbReference type="PANTHER" id="PTHR37293">
    <property type="entry name" value="PHAGE REPLICATION PROTEIN-RELATED"/>
    <property type="match status" value="1"/>
</dbReference>
<dbReference type="Gene3D" id="1.10.10.10">
    <property type="entry name" value="Winged helix-like DNA-binding domain superfamily/Winged helix DNA-binding domain"/>
    <property type="match status" value="1"/>
</dbReference>
<evidence type="ECO:0000313" key="4">
    <source>
        <dbReference type="Proteomes" id="UP000006315"/>
    </source>
</evidence>
<dbReference type="Proteomes" id="UP000006315">
    <property type="component" value="Unassembled WGS sequence"/>
</dbReference>
<proteinExistence type="inferred from homology"/>
<dbReference type="PATRIC" id="fig|1131731.3.peg.1717"/>
<sequence>MNYIKLINAFYDRLETNSLSTSAIALWHALVHINNKAGWQREFTVAVSVLCVKTGLSERTISNVRNELRQKNFIDFKSRKGNKSAVYLLEDLTEINAHNVSYKDALSANNADSVSDNLSDNTSDSVSDNPSALIKLNETKRNKITSSSSARDEVHAFYMDNLQIGVTSSPFVFESIDYWIDDLNTELVLAAMKLSAKKEKKGFDYTEGILKRWVEANVKTIEDARRYESSFFNDKKGGKRHGTIKQFPARTSEEESKLREAIERRKRLAKNPGADIDCPY</sequence>
<evidence type="ECO:0000259" key="2">
    <source>
        <dbReference type="Pfam" id="PF07261"/>
    </source>
</evidence>
<dbReference type="InterPro" id="IPR036388">
    <property type="entry name" value="WH-like_DNA-bd_sf"/>
</dbReference>
<reference evidence="3 4" key="1">
    <citation type="journal article" date="2012" name="Front. Microbiol.">
        <title>Redundancy and modularity in membrane-associated dissimilatory nitrate reduction in Bacillus.</title>
        <authorList>
            <person name="Heylen K."/>
            <person name="Keltjens J."/>
        </authorList>
    </citation>
    <scope>NUCLEOTIDE SEQUENCE [LARGE SCALE GENOMIC DNA]</scope>
    <source>
        <strain evidence="3 4">LMG 9581</strain>
    </source>
</reference>
<name>K6E3P7_SCHAZ</name>
<dbReference type="Pfam" id="PF07261">
    <property type="entry name" value="DnaB_2"/>
    <property type="match status" value="1"/>
</dbReference>
<dbReference type="InterPro" id="IPR053162">
    <property type="entry name" value="DnaD"/>
</dbReference>
<evidence type="ECO:0000313" key="3">
    <source>
        <dbReference type="EMBL" id="EKN67851.1"/>
    </source>
</evidence>
<dbReference type="STRING" id="1131731.BAZO_08214"/>
<protein>
    <submittedName>
        <fullName evidence="3">Primosome subunit</fullName>
    </submittedName>
</protein>
<dbReference type="NCBIfam" id="TIGR01446">
    <property type="entry name" value="DnaD_dom"/>
    <property type="match status" value="1"/>
</dbReference>
<dbReference type="InterPro" id="IPR006343">
    <property type="entry name" value="DnaB/C_C"/>
</dbReference>
<dbReference type="SUPFAM" id="SSF158499">
    <property type="entry name" value="DnaD domain-like"/>
    <property type="match status" value="1"/>
</dbReference>
<comment type="caution">
    <text evidence="3">The sequence shown here is derived from an EMBL/GenBank/DDBJ whole genome shotgun (WGS) entry which is preliminary data.</text>
</comment>
<dbReference type="EMBL" id="AJLR01000045">
    <property type="protein sequence ID" value="EKN67851.1"/>
    <property type="molecule type" value="Genomic_DNA"/>
</dbReference>
<feature type="domain" description="DnaB/C C-terminal" evidence="2">
    <location>
        <begin position="164"/>
        <end position="228"/>
    </location>
</feature>
<evidence type="ECO:0000256" key="1">
    <source>
        <dbReference type="ARBA" id="ARBA00093462"/>
    </source>
</evidence>
<accession>K6E3P7</accession>
<dbReference type="Gene3D" id="1.10.10.630">
    <property type="entry name" value="DnaD domain-like"/>
    <property type="match status" value="1"/>
</dbReference>
<dbReference type="RefSeq" id="WP_003330902.1">
    <property type="nucleotide sequence ID" value="NZ_AJLR01000045.1"/>
</dbReference>
<gene>
    <name evidence="3" type="ORF">BAZO_08214</name>
</gene>
<dbReference type="InterPro" id="IPR034829">
    <property type="entry name" value="DnaD-like_sf"/>
</dbReference>
<dbReference type="PANTHER" id="PTHR37293:SF5">
    <property type="entry name" value="DNA REPLICATION PROTEIN"/>
    <property type="match status" value="1"/>
</dbReference>
<keyword evidence="4" id="KW-1185">Reference proteome</keyword>
<organism evidence="3 4">
    <name type="scientific">Schinkia azotoformans LMG 9581</name>
    <dbReference type="NCBI Taxonomy" id="1131731"/>
    <lineage>
        <taxon>Bacteria</taxon>
        <taxon>Bacillati</taxon>
        <taxon>Bacillota</taxon>
        <taxon>Bacilli</taxon>
        <taxon>Bacillales</taxon>
        <taxon>Bacillaceae</taxon>
        <taxon>Calidifontibacillus/Schinkia group</taxon>
        <taxon>Schinkia</taxon>
    </lineage>
</organism>
<dbReference type="AlphaFoldDB" id="K6E3P7"/>
<comment type="similarity">
    <text evidence="1">Belongs to the DnaB/DnaD family.</text>
</comment>